<dbReference type="GO" id="GO:0005856">
    <property type="term" value="C:cytoskeleton"/>
    <property type="evidence" value="ECO:0007669"/>
    <property type="project" value="UniProtKB-SubCell"/>
</dbReference>
<feature type="region of interest" description="Disordered" evidence="6">
    <location>
        <begin position="127"/>
        <end position="168"/>
    </location>
</feature>
<keyword evidence="3 5" id="KW-0175">Coiled coil</keyword>
<feature type="region of interest" description="Disordered" evidence="6">
    <location>
        <begin position="739"/>
        <end position="773"/>
    </location>
</feature>
<keyword evidence="2" id="KW-0963">Cytoplasm</keyword>
<evidence type="ECO:0000313" key="8">
    <source>
        <dbReference type="Proteomes" id="UP000006906"/>
    </source>
</evidence>
<dbReference type="PANTHER" id="PTHR18861:SF0">
    <property type="entry name" value="BRUCHPILOT, ISOFORM J"/>
    <property type="match status" value="1"/>
</dbReference>
<name>A0A2K3E2L9_CHLRE</name>
<dbReference type="RefSeq" id="XP_042927420.1">
    <property type="nucleotide sequence ID" value="XM_043059786.1"/>
</dbReference>
<evidence type="ECO:0000256" key="3">
    <source>
        <dbReference type="ARBA" id="ARBA00023054"/>
    </source>
</evidence>
<dbReference type="AlphaFoldDB" id="A0A2K3E2L9"/>
<dbReference type="GeneID" id="66052442"/>
<proteinExistence type="predicted"/>
<dbReference type="STRING" id="3055.A0A2K3E2L9"/>
<dbReference type="KEGG" id="cre:CHLRE_02g104950v5"/>
<organism evidence="7 8">
    <name type="scientific">Chlamydomonas reinhardtii</name>
    <name type="common">Chlamydomonas smithii</name>
    <dbReference type="NCBI Taxonomy" id="3055"/>
    <lineage>
        <taxon>Eukaryota</taxon>
        <taxon>Viridiplantae</taxon>
        <taxon>Chlorophyta</taxon>
        <taxon>core chlorophytes</taxon>
        <taxon>Chlorophyceae</taxon>
        <taxon>CS clade</taxon>
        <taxon>Chlamydomonadales</taxon>
        <taxon>Chlamydomonadaceae</taxon>
        <taxon>Chlamydomonas</taxon>
    </lineage>
</organism>
<feature type="compositionally biased region" description="Low complexity" evidence="6">
    <location>
        <begin position="997"/>
        <end position="1012"/>
    </location>
</feature>
<evidence type="ECO:0000256" key="1">
    <source>
        <dbReference type="ARBA" id="ARBA00004245"/>
    </source>
</evidence>
<accession>A0A2K3E2L9</accession>
<evidence type="ECO:0000256" key="6">
    <source>
        <dbReference type="SAM" id="MobiDB-lite"/>
    </source>
</evidence>
<dbReference type="EMBL" id="CM008963">
    <property type="protein sequence ID" value="PNW87007.1"/>
    <property type="molecule type" value="Genomic_DNA"/>
</dbReference>
<feature type="compositionally biased region" description="Low complexity" evidence="6">
    <location>
        <begin position="906"/>
        <end position="931"/>
    </location>
</feature>
<evidence type="ECO:0000256" key="2">
    <source>
        <dbReference type="ARBA" id="ARBA00022490"/>
    </source>
</evidence>
<keyword evidence="8" id="KW-1185">Reference proteome</keyword>
<dbReference type="Gene3D" id="1.10.287.1490">
    <property type="match status" value="1"/>
</dbReference>
<feature type="compositionally biased region" description="Pro residues" evidence="6">
    <location>
        <begin position="945"/>
        <end position="957"/>
    </location>
</feature>
<dbReference type="Proteomes" id="UP000006906">
    <property type="component" value="Chromosome 2"/>
</dbReference>
<feature type="region of interest" description="Disordered" evidence="6">
    <location>
        <begin position="208"/>
        <end position="237"/>
    </location>
</feature>
<feature type="coiled-coil region" evidence="5">
    <location>
        <begin position="788"/>
        <end position="853"/>
    </location>
</feature>
<dbReference type="OrthoDB" id="10686014at2759"/>
<gene>
    <name evidence="7" type="ORF">CHLRE_02g104950v5</name>
</gene>
<feature type="compositionally biased region" description="Polar residues" evidence="6">
    <location>
        <begin position="130"/>
        <end position="148"/>
    </location>
</feature>
<comment type="subcellular location">
    <subcellularLocation>
        <location evidence="1">Cytoplasm</location>
        <location evidence="1">Cytoskeleton</location>
    </subcellularLocation>
</comment>
<feature type="coiled-coil region" evidence="5">
    <location>
        <begin position="405"/>
        <end position="681"/>
    </location>
</feature>
<evidence type="ECO:0000313" key="7">
    <source>
        <dbReference type="EMBL" id="PNW87007.1"/>
    </source>
</evidence>
<dbReference type="InParanoid" id="A0A2K3E2L9"/>
<reference evidence="7 8" key="1">
    <citation type="journal article" date="2007" name="Science">
        <title>The Chlamydomonas genome reveals the evolution of key animal and plant functions.</title>
        <authorList>
            <person name="Merchant S.S."/>
            <person name="Prochnik S.E."/>
            <person name="Vallon O."/>
            <person name="Harris E.H."/>
            <person name="Karpowicz S.J."/>
            <person name="Witman G.B."/>
            <person name="Terry A."/>
            <person name="Salamov A."/>
            <person name="Fritz-Laylin L.K."/>
            <person name="Marechal-Drouard L."/>
            <person name="Marshall W.F."/>
            <person name="Qu L.H."/>
            <person name="Nelson D.R."/>
            <person name="Sanderfoot A.A."/>
            <person name="Spalding M.H."/>
            <person name="Kapitonov V.V."/>
            <person name="Ren Q."/>
            <person name="Ferris P."/>
            <person name="Lindquist E."/>
            <person name="Shapiro H."/>
            <person name="Lucas S.M."/>
            <person name="Grimwood J."/>
            <person name="Schmutz J."/>
            <person name="Cardol P."/>
            <person name="Cerutti H."/>
            <person name="Chanfreau G."/>
            <person name="Chen C.L."/>
            <person name="Cognat V."/>
            <person name="Croft M.T."/>
            <person name="Dent R."/>
            <person name="Dutcher S."/>
            <person name="Fernandez E."/>
            <person name="Fukuzawa H."/>
            <person name="Gonzalez-Ballester D."/>
            <person name="Gonzalez-Halphen D."/>
            <person name="Hallmann A."/>
            <person name="Hanikenne M."/>
            <person name="Hippler M."/>
            <person name="Inwood W."/>
            <person name="Jabbari K."/>
            <person name="Kalanon M."/>
            <person name="Kuras R."/>
            <person name="Lefebvre P.A."/>
            <person name="Lemaire S.D."/>
            <person name="Lobanov A.V."/>
            <person name="Lohr M."/>
            <person name="Manuell A."/>
            <person name="Meier I."/>
            <person name="Mets L."/>
            <person name="Mittag M."/>
            <person name="Mittelmeier T."/>
            <person name="Moroney J.V."/>
            <person name="Moseley J."/>
            <person name="Napoli C."/>
            <person name="Nedelcu A.M."/>
            <person name="Niyogi K."/>
            <person name="Novoselov S.V."/>
            <person name="Paulsen I.T."/>
            <person name="Pazour G."/>
            <person name="Purton S."/>
            <person name="Ral J.P."/>
            <person name="Riano-Pachon D.M."/>
            <person name="Riekhof W."/>
            <person name="Rymarquis L."/>
            <person name="Schroda M."/>
            <person name="Stern D."/>
            <person name="Umen J."/>
            <person name="Willows R."/>
            <person name="Wilson N."/>
            <person name="Zimmer S.L."/>
            <person name="Allmer J."/>
            <person name="Balk J."/>
            <person name="Bisova K."/>
            <person name="Chen C.J."/>
            <person name="Elias M."/>
            <person name="Gendler K."/>
            <person name="Hauser C."/>
            <person name="Lamb M.R."/>
            <person name="Ledford H."/>
            <person name="Long J.C."/>
            <person name="Minagawa J."/>
            <person name="Page M.D."/>
            <person name="Pan J."/>
            <person name="Pootakham W."/>
            <person name="Roje S."/>
            <person name="Rose A."/>
            <person name="Stahlberg E."/>
            <person name="Terauchi A.M."/>
            <person name="Yang P."/>
            <person name="Ball S."/>
            <person name="Bowler C."/>
            <person name="Dieckmann C.L."/>
            <person name="Gladyshev V.N."/>
            <person name="Green P."/>
            <person name="Jorgensen R."/>
            <person name="Mayfield S."/>
            <person name="Mueller-Roeber B."/>
            <person name="Rajamani S."/>
            <person name="Sayre R.T."/>
            <person name="Brokstein P."/>
            <person name="Dubchak I."/>
            <person name="Goodstein D."/>
            <person name="Hornick L."/>
            <person name="Huang Y.W."/>
            <person name="Jhaveri J."/>
            <person name="Luo Y."/>
            <person name="Martinez D."/>
            <person name="Ngau W.C."/>
            <person name="Otillar B."/>
            <person name="Poliakov A."/>
            <person name="Porter A."/>
            <person name="Szajkowski L."/>
            <person name="Werner G."/>
            <person name="Zhou K."/>
            <person name="Grigoriev I.V."/>
            <person name="Rokhsar D.S."/>
            <person name="Grossman A.R."/>
        </authorList>
    </citation>
    <scope>NUCLEOTIDE SEQUENCE [LARGE SCALE GENOMIC DNA]</scope>
    <source>
        <strain evidence="8">CC-503</strain>
    </source>
</reference>
<feature type="region of interest" description="Disordered" evidence="6">
    <location>
        <begin position="906"/>
        <end position="1016"/>
    </location>
</feature>
<dbReference type="Gramene" id="PNW87007">
    <property type="protein sequence ID" value="PNW87007"/>
    <property type="gene ID" value="CHLRE_02g104950v5"/>
</dbReference>
<keyword evidence="4" id="KW-0206">Cytoskeleton</keyword>
<feature type="region of interest" description="Disordered" evidence="6">
    <location>
        <begin position="370"/>
        <end position="393"/>
    </location>
</feature>
<sequence>MPFPLPIPQVCVDQLAPYLPPASCGAASPPLQPQLEQQALVAVWEVQLQQVGLGISTLLERLSRAEVDATVAASDKSMLAAQLAEADAQLSAFAQAVEQATRCTAAVTPAARGAATPGKGHWLLPACNSADGSSSSAECTPQRDQSGPSARRRQQQQQRRAVKFGGTGVPEAHVEEQAADGVNQGEQPPHGAAATLVSPAAAAASSITLAASSQPAEGARSDGGTESRSPATSWRRVSRAEVEVGLEGLATLAALAAGLRDGQEAAEAEAMELRAASERYKQELDDYSRGVGRLTAAACHHLTISASRRASRSVAATRRCSRHSFGGAASSIGVADASEEVAAAAAAAAVAAVSAAAAAVEAEVAAATAAASRSSGDGSGGRDAAEGKAPSDEAAAVELGLAGGAATAEAQLEELRRQLEAMAAADVAAAEAAEAAEEERLALEAEAAELRRALQAAADGAAEAAQRADAVRGERDALAARLEAAEAERAEAVAQREALSDRFTAASGKLAELRAQLKASSVANSGLEADLSAKQAELEELEAELLRVTAASEDLLARYKQLQEAVAAAEAATAEQEKTHEAAQQLRVEMEERLQAAAARSAEQEAAAAQRLAVVEAALAEARGTAEQALAQAAEHRRRAEELQAETERLAATLDEVLGDMEGLQRDAAVTNAQLRAVRAERDAAREAGARDGAALRSQLSGLATELRDAVLATASEREARQAAEQRAAQLQQERLAREAAAAVETEQEQGAATLLRTPPGTPGGGGGAGARAAASPLALTPGAGDSVSRLEAQLEHRRQQCDDMMSRIAEKTIECSDLRKRLQDAQEAEAKVEQLRQMNSMLINQLAALKQGRTGTATDAGAGAPAPAALGGTPPAPLPDAAGVLRRLQSLQVRLEGLLLMAPPAASGAADPDSLGASAASASSENAAADTPATPVTSKTASRLPPPASPCLPLPPSSAGASTSGGGRPTPSVPAPHPVLALAMPATPTGPPPTSPAAAPAAAGNAAARTPSPLPPKGAVLERPMAPLERFASRSNVAPSGAGVRAAAPAAGAAAASNGSGHDEASAAVAAWAQDDDWVTEARALLGELAGLVAQLRGAAADGASPFRTPAAT</sequence>
<evidence type="ECO:0000256" key="5">
    <source>
        <dbReference type="SAM" id="Coils"/>
    </source>
</evidence>
<feature type="compositionally biased region" description="Low complexity" evidence="6">
    <location>
        <begin position="739"/>
        <end position="759"/>
    </location>
</feature>
<dbReference type="PANTHER" id="PTHR18861">
    <property type="entry name" value="ELKS/RAB6-INTERACTING/CAST PROTEIN"/>
    <property type="match status" value="1"/>
</dbReference>
<protein>
    <submittedName>
        <fullName evidence="7">Uncharacterized protein</fullName>
    </submittedName>
</protein>
<evidence type="ECO:0000256" key="4">
    <source>
        <dbReference type="ARBA" id="ARBA00023212"/>
    </source>
</evidence>